<dbReference type="RefSeq" id="WP_339096263.1">
    <property type="nucleotide sequence ID" value="NZ_CP149782.1"/>
</dbReference>
<name>A0AAU6Q492_9DEIO</name>
<keyword evidence="1" id="KW-1133">Transmembrane helix</keyword>
<evidence type="ECO:0000313" key="3">
    <source>
        <dbReference type="EMBL" id="WYF45091.1"/>
    </source>
</evidence>
<dbReference type="PANTHER" id="PTHR45138:SF9">
    <property type="entry name" value="DIGUANYLATE CYCLASE DGCM-RELATED"/>
    <property type="match status" value="1"/>
</dbReference>
<dbReference type="InterPro" id="IPR000160">
    <property type="entry name" value="GGDEF_dom"/>
</dbReference>
<dbReference type="Pfam" id="PF05226">
    <property type="entry name" value="CHASE2"/>
    <property type="match status" value="1"/>
</dbReference>
<dbReference type="Pfam" id="PF00990">
    <property type="entry name" value="GGDEF"/>
    <property type="match status" value="1"/>
</dbReference>
<dbReference type="SMART" id="SM01080">
    <property type="entry name" value="CHASE2"/>
    <property type="match status" value="1"/>
</dbReference>
<dbReference type="GO" id="GO:0052621">
    <property type="term" value="F:diguanylate cyclase activity"/>
    <property type="evidence" value="ECO:0007669"/>
    <property type="project" value="UniProtKB-EC"/>
</dbReference>
<feature type="transmembrane region" description="Helical" evidence="1">
    <location>
        <begin position="271"/>
        <end position="304"/>
    </location>
</feature>
<keyword evidence="3" id="KW-0808">Transferase</keyword>
<feature type="transmembrane region" description="Helical" evidence="1">
    <location>
        <begin position="310"/>
        <end position="330"/>
    </location>
</feature>
<gene>
    <name evidence="3" type="ORF">WDJ50_02935</name>
</gene>
<dbReference type="NCBIfam" id="TIGR00254">
    <property type="entry name" value="GGDEF"/>
    <property type="match status" value="1"/>
</dbReference>
<dbReference type="Gene3D" id="3.30.70.270">
    <property type="match status" value="1"/>
</dbReference>
<evidence type="ECO:0000259" key="2">
    <source>
        <dbReference type="PROSITE" id="PS50887"/>
    </source>
</evidence>
<proteinExistence type="predicted"/>
<dbReference type="AlphaFoldDB" id="A0AAU6Q492"/>
<evidence type="ECO:0000256" key="1">
    <source>
        <dbReference type="SAM" id="Phobius"/>
    </source>
</evidence>
<dbReference type="SUPFAM" id="SSF55073">
    <property type="entry name" value="Nucleotide cyclase"/>
    <property type="match status" value="1"/>
</dbReference>
<dbReference type="GO" id="GO:0043709">
    <property type="term" value="P:cell adhesion involved in single-species biofilm formation"/>
    <property type="evidence" value="ECO:0007669"/>
    <property type="project" value="TreeGrafter"/>
</dbReference>
<feature type="domain" description="GGDEF" evidence="2">
    <location>
        <begin position="368"/>
        <end position="492"/>
    </location>
</feature>
<protein>
    <submittedName>
        <fullName evidence="3">Diguanylate cyclase</fullName>
        <ecNumber evidence="3">2.7.7.65</ecNumber>
    </submittedName>
</protein>
<dbReference type="InterPro" id="IPR050469">
    <property type="entry name" value="Diguanylate_Cyclase"/>
</dbReference>
<dbReference type="InterPro" id="IPR029787">
    <property type="entry name" value="Nucleotide_cyclase"/>
</dbReference>
<dbReference type="EMBL" id="CP149782">
    <property type="protein sequence ID" value="WYF45091.1"/>
    <property type="molecule type" value="Genomic_DNA"/>
</dbReference>
<organism evidence="3">
    <name type="scientific">Deinococcus sp. VB142</name>
    <dbReference type="NCBI Taxonomy" id="3112952"/>
    <lineage>
        <taxon>Bacteria</taxon>
        <taxon>Thermotogati</taxon>
        <taxon>Deinococcota</taxon>
        <taxon>Deinococci</taxon>
        <taxon>Deinococcales</taxon>
        <taxon>Deinococcaceae</taxon>
        <taxon>Deinococcus</taxon>
    </lineage>
</organism>
<reference evidence="3" key="1">
    <citation type="submission" date="2024-03" db="EMBL/GenBank/DDBJ databases">
        <title>Deinococcus weizhi sp. nov., isolated from human skin.</title>
        <authorList>
            <person name="Wei Z."/>
            <person name="Tian F."/>
            <person name="Yang C."/>
            <person name="Xin L.T."/>
            <person name="Wen Z.J."/>
            <person name="Lan K.C."/>
            <person name="Yu L."/>
            <person name="Zhe W."/>
            <person name="Dan F.D."/>
            <person name="Jun W."/>
            <person name="Rui Z."/>
            <person name="Yong X.J."/>
            <person name="Ting Y."/>
            <person name="Wei X."/>
            <person name="Xu Z.G."/>
            <person name="Xin Z."/>
            <person name="Dong F.G."/>
            <person name="Ni X.M."/>
            <person name="Zheng M.G."/>
            <person name="Chun Y."/>
            <person name="Qian W.X."/>
        </authorList>
    </citation>
    <scope>NUCLEOTIDE SEQUENCE</scope>
    <source>
        <strain evidence="3">VB142</strain>
    </source>
</reference>
<keyword evidence="1" id="KW-0472">Membrane</keyword>
<sequence length="492" mass="53472">MLHFHERPLRRYTLPLALLLGAGLGLLLPSNPRLENALNRSHPSALDPRLLLVRIDDATLTDYGLLHQWPRQLYVRAIDTLEQAGSAVIGLDVVLSPTSDQNAELQRTFSLPNLVLATAPGDTRNGLYSDWKATTGVSALNSGGGAVRQFQTAYATGSDPAASAHLTPSFARQVAAHAGHSVPLDTQPHLLRYTPTEAMEGQTVSFRDLLSGNVRYADLQGRIVLIGQDASGVAGLQLPDIDGRSVSGLTLQARAVSSLLAPPFRFLPQWVTVLLCAALAGLAVMLGGLWAYALAALTLLTSVILWKFDVVFPGVTVSLAAILAASLLAFERWWQLRTLRVRDQLTGLGNRLAFTRAVERRWLARREQPFALALVDLSGLRRVNDALGRPTGDALLREVASRLQRTKRRNDLVFRWGGDEFALLLDQVGESDLQARSQAIEEALTSLSAGQIPVWANVGLASSAGELLSANELIEAASRQRYRAKYQRVQEG</sequence>
<dbReference type="SMART" id="SM00267">
    <property type="entry name" value="GGDEF"/>
    <property type="match status" value="1"/>
</dbReference>
<dbReference type="InterPro" id="IPR043128">
    <property type="entry name" value="Rev_trsase/Diguanyl_cyclase"/>
</dbReference>
<dbReference type="PROSITE" id="PS50887">
    <property type="entry name" value="GGDEF"/>
    <property type="match status" value="1"/>
</dbReference>
<dbReference type="CDD" id="cd01949">
    <property type="entry name" value="GGDEF"/>
    <property type="match status" value="1"/>
</dbReference>
<dbReference type="EC" id="2.7.7.65" evidence="3"/>
<dbReference type="GO" id="GO:0005886">
    <property type="term" value="C:plasma membrane"/>
    <property type="evidence" value="ECO:0007669"/>
    <property type="project" value="TreeGrafter"/>
</dbReference>
<dbReference type="PANTHER" id="PTHR45138">
    <property type="entry name" value="REGULATORY COMPONENTS OF SENSORY TRANSDUCTION SYSTEM"/>
    <property type="match status" value="1"/>
</dbReference>
<keyword evidence="3" id="KW-0548">Nucleotidyltransferase</keyword>
<accession>A0AAU6Q492</accession>
<keyword evidence="1" id="KW-0812">Transmembrane</keyword>
<dbReference type="GO" id="GO:1902201">
    <property type="term" value="P:negative regulation of bacterial-type flagellum-dependent cell motility"/>
    <property type="evidence" value="ECO:0007669"/>
    <property type="project" value="TreeGrafter"/>
</dbReference>
<dbReference type="InterPro" id="IPR007890">
    <property type="entry name" value="CHASE2"/>
</dbReference>